<evidence type="ECO:0000256" key="10">
    <source>
        <dbReference type="RuleBase" id="RU000461"/>
    </source>
</evidence>
<evidence type="ECO:0000256" key="1">
    <source>
        <dbReference type="ARBA" id="ARBA00001971"/>
    </source>
</evidence>
<evidence type="ECO:0000256" key="6">
    <source>
        <dbReference type="ARBA" id="ARBA00022989"/>
    </source>
</evidence>
<name>A0A6P8DPU1_PUNGR</name>
<sequence>MSLLVLILITSLLSALVYFVFFSNGSRTREMNLPRGSMGYPVIGETLSFLKAQAKDEGPSWFEERIAEHGPVFKTSLMGSPTVVIMGQAGNKFIFTAREDVLVPQQPLTLRTIAGKQNISELSGSRYRLVKGAMMNFLKPESLQHSVKRMDEIIKNLFVREVAKAGEGGDTIVKAVVFMKKLTFNVACDILFGIKDESTEQALFDDFTMAFKAVWSLPINLPGTEFWRGIKARSRIVDRILPIMRERRKQLERGTLRPGADVVSCLLATRDENGEGFEEEAITDNFIILMIASHDTSAILASLMIWKLSKDPNIYDEVLQEQMEVKRRKQSRGGDGRLTWEDIQSMKFTWRVAQELMRIIPPVFGNFKKALQDLSFGGYDIPKGWQVFWAAYGTQMNGDIFENPDEFNPFRFDNPSKAKAIPPFTYVPFGAGVRMCPGNEFARVETLVIMHNLVTMYEWSQVNPEEAITRQPMPYPSMGLPIRLKPINTN</sequence>
<keyword evidence="6" id="KW-0472">Membrane</keyword>
<dbReference type="RefSeq" id="XP_031398090.1">
    <property type="nucleotide sequence ID" value="XM_031542230.1"/>
</dbReference>
<proteinExistence type="inferred from homology"/>
<dbReference type="CDD" id="cd11043">
    <property type="entry name" value="CYP90-like"/>
    <property type="match status" value="1"/>
</dbReference>
<dbReference type="GO" id="GO:0016020">
    <property type="term" value="C:membrane"/>
    <property type="evidence" value="ECO:0007669"/>
    <property type="project" value="UniProtKB-SubCell"/>
</dbReference>
<comment type="cofactor">
    <cofactor evidence="1 9">
        <name>heme</name>
        <dbReference type="ChEBI" id="CHEBI:30413"/>
    </cofactor>
</comment>
<dbReference type="Gene3D" id="1.10.630.10">
    <property type="entry name" value="Cytochrome P450"/>
    <property type="match status" value="1"/>
</dbReference>
<reference evidence="11" key="1">
    <citation type="journal article" date="2020" name="Plant Biotechnol. J.">
        <title>The pomegranate (Punica granatum L.) draft genome dissects genetic divergence between soft- and hard-seeded cultivars.</title>
        <authorList>
            <person name="Luo X."/>
            <person name="Li H."/>
            <person name="Wu Z."/>
            <person name="Yao W."/>
            <person name="Zhao P."/>
            <person name="Cao D."/>
            <person name="Yu H."/>
            <person name="Li K."/>
            <person name="Poudel K."/>
            <person name="Zhao D."/>
            <person name="Zhang F."/>
            <person name="Xia X."/>
            <person name="Chen L."/>
            <person name="Wang Q."/>
            <person name="Jing D."/>
            <person name="Cao S."/>
        </authorList>
    </citation>
    <scope>NUCLEOTIDE SEQUENCE [LARGE SCALE GENOMIC DNA]</scope>
    <source>
        <strain evidence="11">cv. Tunisia</strain>
    </source>
</reference>
<comment type="similarity">
    <text evidence="3 10">Belongs to the cytochrome P450 family.</text>
</comment>
<dbReference type="PROSITE" id="PS00086">
    <property type="entry name" value="CYTOCHROME_P450"/>
    <property type="match status" value="1"/>
</dbReference>
<evidence type="ECO:0000256" key="7">
    <source>
        <dbReference type="ARBA" id="ARBA00023002"/>
    </source>
</evidence>
<keyword evidence="4" id="KW-0812">Transmembrane</keyword>
<keyword evidence="10" id="KW-0503">Monooxygenase</keyword>
<dbReference type="GeneID" id="116208687"/>
<dbReference type="InterPro" id="IPR017972">
    <property type="entry name" value="Cyt_P450_CS"/>
</dbReference>
<accession>A0A6P8DPU1</accession>
<dbReference type="Pfam" id="PF00067">
    <property type="entry name" value="p450"/>
    <property type="match status" value="1"/>
</dbReference>
<dbReference type="PANTHER" id="PTHR24286:SF256">
    <property type="entry name" value="CYTOCHROME P450 FAMILY PROTEIN"/>
    <property type="match status" value="1"/>
</dbReference>
<evidence type="ECO:0000256" key="3">
    <source>
        <dbReference type="ARBA" id="ARBA00010617"/>
    </source>
</evidence>
<dbReference type="InterPro" id="IPR002401">
    <property type="entry name" value="Cyt_P450_E_grp-I"/>
</dbReference>
<evidence type="ECO:0000256" key="8">
    <source>
        <dbReference type="ARBA" id="ARBA00023004"/>
    </source>
</evidence>
<dbReference type="OrthoDB" id="3945418at2759"/>
<evidence type="ECO:0000256" key="9">
    <source>
        <dbReference type="PIRSR" id="PIRSR602401-1"/>
    </source>
</evidence>
<evidence type="ECO:0000256" key="5">
    <source>
        <dbReference type="ARBA" id="ARBA00022723"/>
    </source>
</evidence>
<dbReference type="GO" id="GO:0004497">
    <property type="term" value="F:monooxygenase activity"/>
    <property type="evidence" value="ECO:0007669"/>
    <property type="project" value="UniProtKB-KW"/>
</dbReference>
<keyword evidence="7 10" id="KW-0560">Oxidoreductase</keyword>
<dbReference type="PANTHER" id="PTHR24286">
    <property type="entry name" value="CYTOCHROME P450 26"/>
    <property type="match status" value="1"/>
</dbReference>
<protein>
    <submittedName>
        <fullName evidence="12">Cytochrome P450 716B1-like</fullName>
    </submittedName>
</protein>
<organism evidence="11 12">
    <name type="scientific">Punica granatum</name>
    <name type="common">Pomegranate</name>
    <dbReference type="NCBI Taxonomy" id="22663"/>
    <lineage>
        <taxon>Eukaryota</taxon>
        <taxon>Viridiplantae</taxon>
        <taxon>Streptophyta</taxon>
        <taxon>Embryophyta</taxon>
        <taxon>Tracheophyta</taxon>
        <taxon>Spermatophyta</taxon>
        <taxon>Magnoliopsida</taxon>
        <taxon>eudicotyledons</taxon>
        <taxon>Gunneridae</taxon>
        <taxon>Pentapetalae</taxon>
        <taxon>rosids</taxon>
        <taxon>malvids</taxon>
        <taxon>Myrtales</taxon>
        <taxon>Lythraceae</taxon>
        <taxon>Punica</taxon>
    </lineage>
</organism>
<evidence type="ECO:0000256" key="2">
    <source>
        <dbReference type="ARBA" id="ARBA00004167"/>
    </source>
</evidence>
<dbReference type="Proteomes" id="UP000515151">
    <property type="component" value="Chromosome 5"/>
</dbReference>
<reference evidence="12" key="2">
    <citation type="submission" date="2025-08" db="UniProtKB">
        <authorList>
            <consortium name="RefSeq"/>
        </authorList>
    </citation>
    <scope>IDENTIFICATION</scope>
    <source>
        <tissue evidence="12">Leaf</tissue>
    </source>
</reference>
<dbReference type="SUPFAM" id="SSF48264">
    <property type="entry name" value="Cytochrome P450"/>
    <property type="match status" value="1"/>
</dbReference>
<dbReference type="GO" id="GO:0016125">
    <property type="term" value="P:sterol metabolic process"/>
    <property type="evidence" value="ECO:0007669"/>
    <property type="project" value="TreeGrafter"/>
</dbReference>
<dbReference type="GO" id="GO:0005506">
    <property type="term" value="F:iron ion binding"/>
    <property type="evidence" value="ECO:0007669"/>
    <property type="project" value="InterPro"/>
</dbReference>
<keyword evidence="11" id="KW-1185">Reference proteome</keyword>
<comment type="subcellular location">
    <subcellularLocation>
        <location evidence="2">Membrane</location>
        <topology evidence="2">Single-pass membrane protein</topology>
    </subcellularLocation>
</comment>
<gene>
    <name evidence="12" type="primary">LOC116208687</name>
</gene>
<feature type="binding site" description="axial binding residue" evidence="9">
    <location>
        <position position="436"/>
    </location>
    <ligand>
        <name>heme</name>
        <dbReference type="ChEBI" id="CHEBI:30413"/>
    </ligand>
    <ligandPart>
        <name>Fe</name>
        <dbReference type="ChEBI" id="CHEBI:18248"/>
    </ligandPart>
</feature>
<dbReference type="GO" id="GO:0020037">
    <property type="term" value="F:heme binding"/>
    <property type="evidence" value="ECO:0007669"/>
    <property type="project" value="InterPro"/>
</dbReference>
<evidence type="ECO:0000313" key="11">
    <source>
        <dbReference type="Proteomes" id="UP000515151"/>
    </source>
</evidence>
<evidence type="ECO:0000256" key="4">
    <source>
        <dbReference type="ARBA" id="ARBA00022692"/>
    </source>
</evidence>
<keyword evidence="8 9" id="KW-0408">Iron</keyword>
<keyword evidence="5 9" id="KW-0479">Metal-binding</keyword>
<dbReference type="InterPro" id="IPR001128">
    <property type="entry name" value="Cyt_P450"/>
</dbReference>
<dbReference type="PRINTS" id="PR00463">
    <property type="entry name" value="EP450I"/>
</dbReference>
<keyword evidence="6" id="KW-1133">Transmembrane helix</keyword>
<evidence type="ECO:0000313" key="12">
    <source>
        <dbReference type="RefSeq" id="XP_031398090.1"/>
    </source>
</evidence>
<dbReference type="FunFam" id="1.10.630.10:FF:000022">
    <property type="entry name" value="Taxadiene 5-alpha hydroxylase"/>
    <property type="match status" value="1"/>
</dbReference>
<dbReference type="GO" id="GO:0016705">
    <property type="term" value="F:oxidoreductase activity, acting on paired donors, with incorporation or reduction of molecular oxygen"/>
    <property type="evidence" value="ECO:0007669"/>
    <property type="project" value="InterPro"/>
</dbReference>
<dbReference type="AlphaFoldDB" id="A0A6P8DPU1"/>
<dbReference type="InterPro" id="IPR036396">
    <property type="entry name" value="Cyt_P450_sf"/>
</dbReference>
<keyword evidence="9 10" id="KW-0349">Heme</keyword>